<dbReference type="SMART" id="SM00353">
    <property type="entry name" value="HLH"/>
    <property type="match status" value="1"/>
</dbReference>
<dbReference type="GO" id="GO:0046983">
    <property type="term" value="F:protein dimerization activity"/>
    <property type="evidence" value="ECO:0007669"/>
    <property type="project" value="InterPro"/>
</dbReference>
<dbReference type="EMBL" id="CBUC010000118">
    <property type="protein sequence ID" value="CDJ26399.1"/>
    <property type="molecule type" value="Genomic_DNA"/>
</dbReference>
<organism evidence="6">
    <name type="scientific">Triticum aestivum</name>
    <name type="common">Wheat</name>
    <dbReference type="NCBI Taxonomy" id="4565"/>
    <lineage>
        <taxon>Eukaryota</taxon>
        <taxon>Viridiplantae</taxon>
        <taxon>Streptophyta</taxon>
        <taxon>Embryophyta</taxon>
        <taxon>Tracheophyta</taxon>
        <taxon>Spermatophyta</taxon>
        <taxon>Magnoliopsida</taxon>
        <taxon>Liliopsida</taxon>
        <taxon>Poales</taxon>
        <taxon>Poaceae</taxon>
        <taxon>BOP clade</taxon>
        <taxon>Pooideae</taxon>
        <taxon>Triticodae</taxon>
        <taxon>Triticeae</taxon>
        <taxon>Triticinae</taxon>
        <taxon>Triticum</taxon>
    </lineage>
</organism>
<evidence type="ECO:0000259" key="5">
    <source>
        <dbReference type="PROSITE" id="PS50888"/>
    </source>
</evidence>
<feature type="region of interest" description="Disordered" evidence="4">
    <location>
        <begin position="427"/>
        <end position="447"/>
    </location>
</feature>
<protein>
    <submittedName>
        <fullName evidence="6">(bread wheat) hypothetical protein</fullName>
    </submittedName>
</protein>
<comment type="similarity">
    <text evidence="1">Belongs to the bHLH protein family.</text>
</comment>
<dbReference type="SUPFAM" id="SSF47459">
    <property type="entry name" value="HLH, helix-loop-helix DNA-binding domain"/>
    <property type="match status" value="1"/>
</dbReference>
<dbReference type="InterPro" id="IPR044658">
    <property type="entry name" value="bHLH92/bHLH041-like"/>
</dbReference>
<accession>A0A7G2IFY6</accession>
<name>A0A7G2IFY6_WHEAT</name>
<evidence type="ECO:0000313" key="6">
    <source>
        <dbReference type="EMBL" id="CDJ26399.1"/>
    </source>
</evidence>
<gene>
    <name evidence="6" type="ORF">TRAES_3BF076600020CFD_c1</name>
</gene>
<sequence length="447" mass="48077">MDSSSWIHGYGANDGAAAGNSGFMCGYAASCVVPEGLQSSTEEQRTQIQHHLNQASIQHVQISMQMNMEDEPAAYIVAAGDGAAVGMQQSVLDEFDFLPSHHAGGCSFPSSSSTSSSFRSASLSCSPENSSAHALTMPAAGLQFPEVSSHVPPLVLPCDDDYHQYVLNFHDTAAMEPGVVPASAFSRYARHLGARRRPKPACGQKMFKKSMSVLVKMQTAMRYSHQQHHFQQASAETELSSVNQLQHMISERKRREKLNDSFQALKTVLPPGSKKDKTSILITAREYVNSLKSKVCDLEEKNKALQAQLAECARAAGRVEEDDAEKVEIQITRGAADREDGTTTSEVCTVKIAARPAHGNTMDVVLRTLQCLNDQMGEGDVSLVAMSTSDGDGGNGLTGAFLTMQLKSASGAKWEEEVVREAVAKAVAARTGADRRGDAAGRSRHAE</sequence>
<feature type="compositionally biased region" description="Basic and acidic residues" evidence="4">
    <location>
        <begin position="432"/>
        <end position="447"/>
    </location>
</feature>
<proteinExistence type="inferred from homology"/>
<dbReference type="Gene3D" id="4.10.280.10">
    <property type="entry name" value="Helix-loop-helix DNA-binding domain"/>
    <property type="match status" value="1"/>
</dbReference>
<keyword evidence="2" id="KW-0805">Transcription regulation</keyword>
<evidence type="ECO:0000256" key="2">
    <source>
        <dbReference type="ARBA" id="ARBA00023015"/>
    </source>
</evidence>
<dbReference type="Pfam" id="PF23132">
    <property type="entry name" value="DUF7049"/>
    <property type="match status" value="1"/>
</dbReference>
<dbReference type="Pfam" id="PF00010">
    <property type="entry name" value="HLH"/>
    <property type="match status" value="1"/>
</dbReference>
<feature type="domain" description="BHLH" evidence="5">
    <location>
        <begin position="242"/>
        <end position="291"/>
    </location>
</feature>
<evidence type="ECO:0000256" key="4">
    <source>
        <dbReference type="SAM" id="MobiDB-lite"/>
    </source>
</evidence>
<reference evidence="6" key="1">
    <citation type="journal article" date="2014" name="Science">
        <title>Structural and functional partitioning of bread wheat chromosome 3B.</title>
        <authorList>
            <person name="Choulet F."/>
            <person name="Alberti A."/>
            <person name="Theil S."/>
            <person name="Glover N."/>
            <person name="Barbe V."/>
            <person name="Daron J."/>
            <person name="Pingault L."/>
            <person name="Sourdille P."/>
            <person name="Couloux A."/>
            <person name="Paux E."/>
            <person name="Leroy P."/>
            <person name="Mangenot S."/>
            <person name="Guilhot N."/>
            <person name="Le Gouis J."/>
            <person name="Balfourier F."/>
            <person name="Alaux M."/>
            <person name="Jamilloux V."/>
            <person name="Poulain J."/>
            <person name="Durand C."/>
            <person name="Bellec A."/>
            <person name="Gaspin C."/>
            <person name="Safar J."/>
            <person name="Dolezel J."/>
            <person name="Rogers J."/>
            <person name="Vandepoele K."/>
            <person name="Aury J.M."/>
            <person name="Mayer K."/>
            <person name="Berges H."/>
            <person name="Quesneville H."/>
            <person name="Wincker P."/>
            <person name="Feuillet C."/>
        </authorList>
    </citation>
    <scope>NUCLEOTIDE SEQUENCE [LARGE SCALE GENOMIC DNA]</scope>
</reference>
<comment type="caution">
    <text evidence="6">The sequence shown here is derived from an EMBL/GenBank/DDBJ whole genome shotgun (WGS) entry which is preliminary data.</text>
</comment>
<dbReference type="SMR" id="A0A7G2IFY6"/>
<dbReference type="InterPro" id="IPR011598">
    <property type="entry name" value="bHLH_dom"/>
</dbReference>
<dbReference type="PANTHER" id="PTHR46665:SF2">
    <property type="entry name" value="BHLH TRANSCRIPTION FACTOR"/>
    <property type="match status" value="1"/>
</dbReference>
<keyword evidence="3" id="KW-0804">Transcription</keyword>
<dbReference type="InterPro" id="IPR036638">
    <property type="entry name" value="HLH_DNA-bd_sf"/>
</dbReference>
<evidence type="ECO:0000256" key="1">
    <source>
        <dbReference type="ARBA" id="ARBA00005510"/>
    </source>
</evidence>
<dbReference type="PROSITE" id="PS50888">
    <property type="entry name" value="BHLH"/>
    <property type="match status" value="1"/>
</dbReference>
<dbReference type="AlphaFoldDB" id="A0A7G2IFY6"/>
<dbReference type="PANTHER" id="PTHR46665">
    <property type="entry name" value="TRANSCRIPTION FACTOR BHLH041-RELATED-RELATED"/>
    <property type="match status" value="1"/>
</dbReference>
<dbReference type="InterPro" id="IPR055477">
    <property type="entry name" value="DUF7049"/>
</dbReference>
<evidence type="ECO:0000256" key="3">
    <source>
        <dbReference type="ARBA" id="ARBA00023163"/>
    </source>
</evidence>